<protein>
    <submittedName>
        <fullName evidence="1">Uncharacterized protein</fullName>
    </submittedName>
</protein>
<accession>A0A8J2KMN6</accession>
<gene>
    <name evidence="1" type="ORF">AFUS01_LOCUS31116</name>
</gene>
<feature type="non-terminal residue" evidence="1">
    <location>
        <position position="1"/>
    </location>
</feature>
<dbReference type="AlphaFoldDB" id="A0A8J2KMN6"/>
<organism evidence="1 2">
    <name type="scientific">Allacma fusca</name>
    <dbReference type="NCBI Taxonomy" id="39272"/>
    <lineage>
        <taxon>Eukaryota</taxon>
        <taxon>Metazoa</taxon>
        <taxon>Ecdysozoa</taxon>
        <taxon>Arthropoda</taxon>
        <taxon>Hexapoda</taxon>
        <taxon>Collembola</taxon>
        <taxon>Symphypleona</taxon>
        <taxon>Sminthuridae</taxon>
        <taxon>Allacma</taxon>
    </lineage>
</organism>
<comment type="caution">
    <text evidence="1">The sequence shown here is derived from an EMBL/GenBank/DDBJ whole genome shotgun (WGS) entry which is preliminary data.</text>
</comment>
<dbReference type="Proteomes" id="UP000708208">
    <property type="component" value="Unassembled WGS sequence"/>
</dbReference>
<evidence type="ECO:0000313" key="2">
    <source>
        <dbReference type="Proteomes" id="UP000708208"/>
    </source>
</evidence>
<dbReference type="EMBL" id="CAJVCH010488851">
    <property type="protein sequence ID" value="CAG7820741.1"/>
    <property type="molecule type" value="Genomic_DNA"/>
</dbReference>
<evidence type="ECO:0000313" key="1">
    <source>
        <dbReference type="EMBL" id="CAG7820741.1"/>
    </source>
</evidence>
<keyword evidence="2" id="KW-1185">Reference proteome</keyword>
<sequence>KGSRTALVEELVKPTMAPIRMAEKSLGYTSGTDPRRLEYIVSSILVRNRKGCNGVAHIMHDLKDPGDVAGRGRVNFVSKDEWSGIRESLSMESRADSNARFVYQEHGRVVDVQFGRRIVC</sequence>
<name>A0A8J2KMN6_9HEXA</name>
<proteinExistence type="predicted"/>
<reference evidence="1" key="1">
    <citation type="submission" date="2021-06" db="EMBL/GenBank/DDBJ databases">
        <authorList>
            <person name="Hodson N. C."/>
            <person name="Mongue J. A."/>
            <person name="Jaron S. K."/>
        </authorList>
    </citation>
    <scope>NUCLEOTIDE SEQUENCE</scope>
</reference>